<reference evidence="2" key="1">
    <citation type="journal article" date="2021" name="Science">
        <title>Hunting the eagle killer: A cyanobacterial neurotoxin causes vacuolar myelinopathy.</title>
        <authorList>
            <person name="Breinlinger S."/>
            <person name="Phillips T.J."/>
            <person name="Haram B.N."/>
            <person name="Mares J."/>
            <person name="Martinez Yerena J.A."/>
            <person name="Hrouzek P."/>
            <person name="Sobotka R."/>
            <person name="Henderson W.M."/>
            <person name="Schmieder P."/>
            <person name="Williams S.M."/>
            <person name="Lauderdale J.D."/>
            <person name="Wilde H.D."/>
            <person name="Gerrin W."/>
            <person name="Kust A."/>
            <person name="Washington J.W."/>
            <person name="Wagner C."/>
            <person name="Geier B."/>
            <person name="Liebeke M."/>
            <person name="Enke H."/>
            <person name="Niedermeyer T.H.J."/>
            <person name="Wilde S.B."/>
        </authorList>
    </citation>
    <scope>NUCLEOTIDE SEQUENCE [LARGE SCALE GENOMIC DNA]</scope>
    <source>
        <strain evidence="2">Thurmond2011</strain>
    </source>
</reference>
<keyword evidence="2" id="KW-1185">Reference proteome</keyword>
<dbReference type="SUPFAM" id="SSF47240">
    <property type="entry name" value="Ferritin-like"/>
    <property type="match status" value="1"/>
</dbReference>
<dbReference type="InterPro" id="IPR009078">
    <property type="entry name" value="Ferritin-like_SF"/>
</dbReference>
<evidence type="ECO:0000313" key="1">
    <source>
        <dbReference type="EMBL" id="MDR9895862.1"/>
    </source>
</evidence>
<protein>
    <submittedName>
        <fullName evidence="1">Ferritin-like domain-containing protein</fullName>
    </submittedName>
</protein>
<dbReference type="AlphaFoldDB" id="A0AAP5M9L3"/>
<comment type="caution">
    <text evidence="1">The sequence shown here is derived from an EMBL/GenBank/DDBJ whole genome shotgun (WGS) entry which is preliminary data.</text>
</comment>
<gene>
    <name evidence="1" type="ORF">G7B40_015005</name>
</gene>
<organism evidence="1 2">
    <name type="scientific">Aetokthonos hydrillicola Thurmond2011</name>
    <dbReference type="NCBI Taxonomy" id="2712845"/>
    <lineage>
        <taxon>Bacteria</taxon>
        <taxon>Bacillati</taxon>
        <taxon>Cyanobacteriota</taxon>
        <taxon>Cyanophyceae</taxon>
        <taxon>Nostocales</taxon>
        <taxon>Hapalosiphonaceae</taxon>
        <taxon>Aetokthonos</taxon>
    </lineage>
</organism>
<proteinExistence type="predicted"/>
<sequence>MKIGSESHKELFCRSFMESHQPMDPEQLMWPKLEDSELERLQQIPFWEEALNTELEAGAKIDAYLPMISDPLLRDAVALMGEEEAAHGKLFRYMIEHYDIKVSGHPPAAPPANIEQAFIDFGYGECLDAFLGFGLFKIARQSKFLPEPMFNIFDRLLQDETRHIVFFVNWVAYLQASRGRGSALFRSAHSVWYYVRAVQRLLGVVDRSSEQNGNGFSATEASVFLEGFSVDQLVSTCLQENARRMSIFDDELLKPQLLPVLARAALSATKLFPKRRPHDTNQNLVTVEHNKN</sequence>
<name>A0AAP5M9L3_9CYAN</name>
<dbReference type="EMBL" id="JAALHA020000006">
    <property type="protein sequence ID" value="MDR9895862.1"/>
    <property type="molecule type" value="Genomic_DNA"/>
</dbReference>
<dbReference type="Proteomes" id="UP000667802">
    <property type="component" value="Unassembled WGS sequence"/>
</dbReference>
<evidence type="ECO:0000313" key="2">
    <source>
        <dbReference type="Proteomes" id="UP000667802"/>
    </source>
</evidence>
<dbReference type="CDD" id="cd00657">
    <property type="entry name" value="Ferritin_like"/>
    <property type="match status" value="1"/>
</dbReference>
<accession>A0AAP5M9L3</accession>
<dbReference type="RefSeq" id="WP_208339861.1">
    <property type="nucleotide sequence ID" value="NZ_CAWQFN010000577.1"/>
</dbReference>